<evidence type="ECO:0000256" key="1">
    <source>
        <dbReference type="ARBA" id="ARBA00007137"/>
    </source>
</evidence>
<gene>
    <name evidence="6" type="ORF">JO391_12085</name>
</gene>
<dbReference type="EC" id="2.1.1.-" evidence="4"/>
<dbReference type="PIRSF" id="PIRSF037567">
    <property type="entry name" value="MTTB_MeTrfase"/>
    <property type="match status" value="1"/>
</dbReference>
<proteinExistence type="inferred from homology"/>
<keyword evidence="2 6" id="KW-0489">Methyltransferase</keyword>
<organism evidence="6 7">
    <name type="scientific">Neotabrizicola shimadae</name>
    <dbReference type="NCBI Taxonomy" id="2807096"/>
    <lineage>
        <taxon>Bacteria</taxon>
        <taxon>Pseudomonadati</taxon>
        <taxon>Pseudomonadota</taxon>
        <taxon>Alphaproteobacteria</taxon>
        <taxon>Rhodobacterales</taxon>
        <taxon>Paracoccaceae</taxon>
        <taxon>Neotabrizicola</taxon>
    </lineage>
</organism>
<dbReference type="GO" id="GO:0008168">
    <property type="term" value="F:methyltransferase activity"/>
    <property type="evidence" value="ECO:0007669"/>
    <property type="project" value="UniProtKB-KW"/>
</dbReference>
<sequence length="518" mass="57111">MTEEPARKRRAGGRAGNKARAGTAVIDQMPWRIPVNPDRPTEPLDAEAVQRVHKTAMRILRDIGIEMLNPEAVAHLKAAGCIVNGTNVRFDEEFVMEMVRRAPSSFTITPRNPEREIVLGGKHMVFVNVSSPPNSWDLERGKRSGDFATFKDFMRLTQYFNCIHVAGGYPVEPVDIHPSVRHLDCLYEKLTLTDKVCHAYSLGAERVEDVMEMVRLAGGLTDEEFVAKPRMYTNINSVSPLKHDYPMLDGAMRLAKRGQPVVVTPFTLAGAMAPVTMAGAVALSLAEALSAIALLQYIAPGCPVAIGTFTSNVDMKSGAPAFGTPEYMRATQMTGQLVRFYGVPMRASGVCAANVPDAQSMWETCNSLWSAVQSGTNLVYHAAGWLEGGLIASPEKFVMDCEVLQMIQRYFEEATFATTDEDLAFDAIREVGPNGHYFGVQHTQDRYSTAFYAPFVSDWRNFEAWAADGGIWTPERAHRTYKAILEEFEAPAIDGAALEALQRFVAKRKQEGGAPTDF</sequence>
<evidence type="ECO:0000256" key="2">
    <source>
        <dbReference type="ARBA" id="ARBA00022603"/>
    </source>
</evidence>
<feature type="region of interest" description="Disordered" evidence="5">
    <location>
        <begin position="1"/>
        <end position="20"/>
    </location>
</feature>
<keyword evidence="7" id="KW-1185">Reference proteome</keyword>
<dbReference type="GO" id="GO:0015948">
    <property type="term" value="P:methanogenesis"/>
    <property type="evidence" value="ECO:0007669"/>
    <property type="project" value="UniProtKB-UniRule"/>
</dbReference>
<dbReference type="InterPro" id="IPR010426">
    <property type="entry name" value="MTTB_MeTrfase"/>
</dbReference>
<name>A0A8G0ZNC4_9RHOB</name>
<dbReference type="EMBL" id="CP069370">
    <property type="protein sequence ID" value="QYZ68521.1"/>
    <property type="molecule type" value="Genomic_DNA"/>
</dbReference>
<dbReference type="KEGG" id="nsm:JO391_12085"/>
<keyword evidence="3 4" id="KW-0808">Transferase</keyword>
<evidence type="ECO:0000256" key="4">
    <source>
        <dbReference type="PIRNR" id="PIRNR037567"/>
    </source>
</evidence>
<evidence type="ECO:0000256" key="5">
    <source>
        <dbReference type="SAM" id="MobiDB-lite"/>
    </source>
</evidence>
<dbReference type="Proteomes" id="UP000826300">
    <property type="component" value="Chromosome"/>
</dbReference>
<dbReference type="InterPro" id="IPR038601">
    <property type="entry name" value="MttB-like_sf"/>
</dbReference>
<evidence type="ECO:0000313" key="7">
    <source>
        <dbReference type="Proteomes" id="UP000826300"/>
    </source>
</evidence>
<reference evidence="6" key="1">
    <citation type="submission" date="2021-02" db="EMBL/GenBank/DDBJ databases">
        <title>Rhodobacter shimadae sp. nov., an aerobic anoxygenic phototrophic bacterium isolated from a hot spring.</title>
        <authorList>
            <person name="Muramatsu S."/>
            <person name="Haruta S."/>
            <person name="Hirose S."/>
            <person name="Hanada S."/>
        </authorList>
    </citation>
    <scope>NUCLEOTIDE SEQUENCE</scope>
    <source>
        <strain evidence="6">N10</strain>
    </source>
</reference>
<dbReference type="RefSeq" id="WP_220660744.1">
    <property type="nucleotide sequence ID" value="NZ_CP069370.1"/>
</dbReference>
<protein>
    <recommendedName>
        <fullName evidence="4">Methyltransferase</fullName>
        <ecNumber evidence="4">2.1.1.-</ecNumber>
    </recommendedName>
</protein>
<dbReference type="Pfam" id="PF06253">
    <property type="entry name" value="MTTB"/>
    <property type="match status" value="1"/>
</dbReference>
<evidence type="ECO:0000313" key="6">
    <source>
        <dbReference type="EMBL" id="QYZ68521.1"/>
    </source>
</evidence>
<dbReference type="GO" id="GO:0032259">
    <property type="term" value="P:methylation"/>
    <property type="evidence" value="ECO:0007669"/>
    <property type="project" value="UniProtKB-KW"/>
</dbReference>
<dbReference type="Gene3D" id="3.20.20.480">
    <property type="entry name" value="Trimethylamine methyltransferase-like"/>
    <property type="match status" value="1"/>
</dbReference>
<comment type="similarity">
    <text evidence="1 4">Belongs to the trimethylamine methyltransferase family.</text>
</comment>
<evidence type="ECO:0000256" key="3">
    <source>
        <dbReference type="ARBA" id="ARBA00022679"/>
    </source>
</evidence>
<dbReference type="AlphaFoldDB" id="A0A8G0ZNC4"/>
<accession>A0A8G0ZNC4</accession>